<dbReference type="AlphaFoldDB" id="A0A379MVR3"/>
<sequence length="29" mass="3502">MLKIPADSERRTEYRADSALRPDRRRADR</sequence>
<name>A0A379MVR3_9BACT</name>
<evidence type="ECO:0000256" key="1">
    <source>
        <dbReference type="SAM" id="MobiDB-lite"/>
    </source>
</evidence>
<gene>
    <name evidence="2" type="ORF">NCTC11190_01965</name>
</gene>
<accession>A0A379MVR3</accession>
<organism evidence="2 3">
    <name type="scientific">Rikenella microfusus</name>
    <dbReference type="NCBI Taxonomy" id="28139"/>
    <lineage>
        <taxon>Bacteria</taxon>
        <taxon>Pseudomonadati</taxon>
        <taxon>Bacteroidota</taxon>
        <taxon>Bacteroidia</taxon>
        <taxon>Bacteroidales</taxon>
        <taxon>Rikenellaceae</taxon>
        <taxon>Rikenella</taxon>
    </lineage>
</organism>
<keyword evidence="3" id="KW-1185">Reference proteome</keyword>
<evidence type="ECO:0000313" key="3">
    <source>
        <dbReference type="Proteomes" id="UP000255233"/>
    </source>
</evidence>
<reference evidence="2 3" key="1">
    <citation type="submission" date="2018-06" db="EMBL/GenBank/DDBJ databases">
        <authorList>
            <consortium name="Pathogen Informatics"/>
            <person name="Doyle S."/>
        </authorList>
    </citation>
    <scope>NUCLEOTIDE SEQUENCE [LARGE SCALE GENOMIC DNA]</scope>
    <source>
        <strain evidence="2 3">NCTC11190</strain>
    </source>
</reference>
<dbReference type="EMBL" id="UGVL01000001">
    <property type="protein sequence ID" value="SUE34732.1"/>
    <property type="molecule type" value="Genomic_DNA"/>
</dbReference>
<protein>
    <submittedName>
        <fullName evidence="2">Uncharacterized protein</fullName>
    </submittedName>
</protein>
<feature type="region of interest" description="Disordered" evidence="1">
    <location>
        <begin position="1"/>
        <end position="29"/>
    </location>
</feature>
<dbReference type="Proteomes" id="UP000255233">
    <property type="component" value="Unassembled WGS sequence"/>
</dbReference>
<proteinExistence type="predicted"/>
<evidence type="ECO:0000313" key="2">
    <source>
        <dbReference type="EMBL" id="SUE34732.1"/>
    </source>
</evidence>